<comment type="caution">
    <text evidence="1">The sequence shown here is derived from an EMBL/GenBank/DDBJ whole genome shotgun (WGS) entry which is preliminary data.</text>
</comment>
<accession>A0A0L6JIY0</accession>
<dbReference type="STRING" id="398512.Bccel_1071"/>
<protein>
    <recommendedName>
        <fullName evidence="3">Type 4 fimbrial biogenesis protein PilX, N-terminal domain containing protein</fullName>
    </recommendedName>
</protein>
<name>A0A0L6JIY0_9FIRM</name>
<gene>
    <name evidence="1" type="ORF">Bccel_1071</name>
</gene>
<dbReference type="AlphaFoldDB" id="A0A0L6JIY0"/>
<evidence type="ECO:0000313" key="1">
    <source>
        <dbReference type="EMBL" id="KNY25811.1"/>
    </source>
</evidence>
<proteinExistence type="predicted"/>
<evidence type="ECO:0008006" key="3">
    <source>
        <dbReference type="Google" id="ProtNLM"/>
    </source>
</evidence>
<keyword evidence="2" id="KW-1185">Reference proteome</keyword>
<sequence length="153" mass="17712" precursor="true">MMYMYMEFMKTKNKKGAVFIIVSIVLSIILIILSTLLALITTEVKLSQTYADGLKAYYICHSSVNFAYDYILQHRDVPLGHSEVKSNSDNIFPTMDYVKSYTSKWEVMENNSSLTYRIISTGVYGKYTRKIMAAFEVDEDNKIKVTEWRLIDP</sequence>
<organism evidence="1 2">
    <name type="scientific">Pseudobacteroides cellulosolvens ATCC 35603 = DSM 2933</name>
    <dbReference type="NCBI Taxonomy" id="398512"/>
    <lineage>
        <taxon>Bacteria</taxon>
        <taxon>Bacillati</taxon>
        <taxon>Bacillota</taxon>
        <taxon>Clostridia</taxon>
        <taxon>Eubacteriales</taxon>
        <taxon>Oscillospiraceae</taxon>
        <taxon>Pseudobacteroides</taxon>
    </lineage>
</organism>
<dbReference type="EMBL" id="LGTC01000001">
    <property type="protein sequence ID" value="KNY25811.1"/>
    <property type="molecule type" value="Genomic_DNA"/>
</dbReference>
<dbReference type="Proteomes" id="UP000036923">
    <property type="component" value="Unassembled WGS sequence"/>
</dbReference>
<reference evidence="2" key="1">
    <citation type="submission" date="2015-07" db="EMBL/GenBank/DDBJ databases">
        <title>Near-Complete Genome Sequence of the Cellulolytic Bacterium Bacteroides (Pseudobacteroides) cellulosolvens ATCC 35603.</title>
        <authorList>
            <person name="Dassa B."/>
            <person name="Utturkar S.M."/>
            <person name="Klingeman D.M."/>
            <person name="Hurt R.A."/>
            <person name="Keller M."/>
            <person name="Xu J."/>
            <person name="Reddy Y.H.K."/>
            <person name="Borovok I."/>
            <person name="Grinberg I.R."/>
            <person name="Lamed R."/>
            <person name="Zhivin O."/>
            <person name="Bayer E.A."/>
            <person name="Brown S.D."/>
        </authorList>
    </citation>
    <scope>NUCLEOTIDE SEQUENCE [LARGE SCALE GENOMIC DNA]</scope>
    <source>
        <strain evidence="2">DSM 2933</strain>
    </source>
</reference>
<evidence type="ECO:0000313" key="2">
    <source>
        <dbReference type="Proteomes" id="UP000036923"/>
    </source>
</evidence>